<evidence type="ECO:0000313" key="10">
    <source>
        <dbReference type="Proteomes" id="UP001235064"/>
    </source>
</evidence>
<feature type="domain" description="ABC transmembrane type-1" evidence="8">
    <location>
        <begin position="88"/>
        <end position="271"/>
    </location>
</feature>
<dbReference type="Pfam" id="PF00528">
    <property type="entry name" value="BPD_transp_1"/>
    <property type="match status" value="2"/>
</dbReference>
<evidence type="ECO:0000256" key="1">
    <source>
        <dbReference type="ARBA" id="ARBA00004651"/>
    </source>
</evidence>
<keyword evidence="6 7" id="KW-0472">Membrane</keyword>
<feature type="transmembrane region" description="Helical" evidence="7">
    <location>
        <begin position="140"/>
        <end position="163"/>
    </location>
</feature>
<dbReference type="EMBL" id="JASXSZ010000002">
    <property type="protein sequence ID" value="MDL9979353.1"/>
    <property type="molecule type" value="Genomic_DNA"/>
</dbReference>
<keyword evidence="3" id="KW-1003">Cell membrane</keyword>
<feature type="transmembrane region" description="Helical" evidence="7">
    <location>
        <begin position="32"/>
        <end position="52"/>
    </location>
</feature>
<dbReference type="Proteomes" id="UP001235064">
    <property type="component" value="Unassembled WGS sequence"/>
</dbReference>
<keyword evidence="5 7" id="KW-1133">Transmembrane helix</keyword>
<sequence>MTATAPHPPLLVPPAASVASRAPRRHVSPERIAASLTLVALLVTAIVALQGIDISIPDMIASWGNAEHFFARVGHLRFPPPAELAGLIALTLGIVITGTILAAVLSVPIAYLAAANTTPGNGWRAAARFVGVLARAIPDVVFAIVFALMFSLGALPGILAIGLHSIGMISKLFADAIEQIDEGPRRAIRAAGGGRMQEFCSGILPQVLPSWIATVLHRNDINLRGSVVLGYVGVAGLGMQMSYAFKSLQYGLGLGIALVIFILCVVMEIISSLVRAAMLGSAGDRGSLFDRMLGPRARRLRGSRQRSVEKAWGRRGRRAAPVSNAPAVRPAWAATPQTALRRPWTSRRVRNVAWSWVAVAVIAASVWVCQITWSDFLTVWGKMPAVLAQFWPPSFGAYDTAIMVDAMRETIAIALAATVLSLLPSLLVGSFAARNVAPSGGIRGTARVLLVGIRGIPELILAIVLIVITGLGSQAGVLALAFGGIGLLGKLFADSIEEVPRGPERALRATGATRAQVYSGATVPQSTRALLGHGFYLLDTNIRAATILGIVGGGGVGYYLLNAAQGSHYQTVTAIVLMTLVAVLVVEGIAMWMRKVFR</sequence>
<keyword evidence="2 7" id="KW-0813">Transport</keyword>
<feature type="transmembrane region" description="Helical" evidence="7">
    <location>
        <begin position="84"/>
        <end position="114"/>
    </location>
</feature>
<dbReference type="PROSITE" id="PS50928">
    <property type="entry name" value="ABC_TM1"/>
    <property type="match status" value="2"/>
</dbReference>
<evidence type="ECO:0000256" key="4">
    <source>
        <dbReference type="ARBA" id="ARBA00022692"/>
    </source>
</evidence>
<protein>
    <submittedName>
        <fullName evidence="9">Phosphonate ABC transporter, permease protein PhnE</fullName>
    </submittedName>
</protein>
<feature type="transmembrane region" description="Helical" evidence="7">
    <location>
        <begin position="573"/>
        <end position="593"/>
    </location>
</feature>
<feature type="transmembrane region" description="Helical" evidence="7">
    <location>
        <begin position="351"/>
        <end position="373"/>
    </location>
</feature>
<keyword evidence="4 7" id="KW-0812">Transmembrane</keyword>
<dbReference type="PANTHER" id="PTHR30043:SF1">
    <property type="entry name" value="ABC TRANSPORT SYSTEM PERMEASE PROTEIN P69"/>
    <property type="match status" value="1"/>
</dbReference>
<dbReference type="InterPro" id="IPR005769">
    <property type="entry name" value="PhnE/PtxC"/>
</dbReference>
<feature type="transmembrane region" description="Helical" evidence="7">
    <location>
        <begin position="411"/>
        <end position="433"/>
    </location>
</feature>
<feature type="transmembrane region" description="Helical" evidence="7">
    <location>
        <begin position="251"/>
        <end position="270"/>
    </location>
</feature>
<evidence type="ECO:0000256" key="3">
    <source>
        <dbReference type="ARBA" id="ARBA00022475"/>
    </source>
</evidence>
<dbReference type="RefSeq" id="WP_286288221.1">
    <property type="nucleotide sequence ID" value="NZ_JASXSZ010000002.1"/>
</dbReference>
<evidence type="ECO:0000256" key="7">
    <source>
        <dbReference type="RuleBase" id="RU363032"/>
    </source>
</evidence>
<evidence type="ECO:0000313" key="9">
    <source>
        <dbReference type="EMBL" id="MDL9979353.1"/>
    </source>
</evidence>
<organism evidence="9 10">
    <name type="scientific">Microbacterium candidum</name>
    <dbReference type="NCBI Taxonomy" id="3041922"/>
    <lineage>
        <taxon>Bacteria</taxon>
        <taxon>Bacillati</taxon>
        <taxon>Actinomycetota</taxon>
        <taxon>Actinomycetes</taxon>
        <taxon>Micrococcales</taxon>
        <taxon>Microbacteriaceae</taxon>
        <taxon>Microbacterium</taxon>
    </lineage>
</organism>
<dbReference type="SUPFAM" id="SSF161098">
    <property type="entry name" value="MetI-like"/>
    <property type="match status" value="2"/>
</dbReference>
<dbReference type="PANTHER" id="PTHR30043">
    <property type="entry name" value="PHOSPHONATES TRANSPORT SYSTEM PERMEASE PROTEIN"/>
    <property type="match status" value="1"/>
</dbReference>
<evidence type="ECO:0000256" key="6">
    <source>
        <dbReference type="ARBA" id="ARBA00023136"/>
    </source>
</evidence>
<accession>A0ABT7MY19</accession>
<keyword evidence="10" id="KW-1185">Reference proteome</keyword>
<proteinExistence type="inferred from homology"/>
<comment type="subcellular location">
    <subcellularLocation>
        <location evidence="1 7">Cell membrane</location>
        <topology evidence="1 7">Multi-pass membrane protein</topology>
    </subcellularLocation>
</comment>
<evidence type="ECO:0000256" key="2">
    <source>
        <dbReference type="ARBA" id="ARBA00022448"/>
    </source>
</evidence>
<dbReference type="InterPro" id="IPR035906">
    <property type="entry name" value="MetI-like_sf"/>
</dbReference>
<comment type="caution">
    <text evidence="9">The sequence shown here is derived from an EMBL/GenBank/DDBJ whole genome shotgun (WGS) entry which is preliminary data.</text>
</comment>
<evidence type="ECO:0000256" key="5">
    <source>
        <dbReference type="ARBA" id="ARBA00022989"/>
    </source>
</evidence>
<feature type="domain" description="ABC transmembrane type-1" evidence="8">
    <location>
        <begin position="407"/>
        <end position="590"/>
    </location>
</feature>
<dbReference type="Gene3D" id="1.10.3720.10">
    <property type="entry name" value="MetI-like"/>
    <property type="match status" value="2"/>
</dbReference>
<evidence type="ECO:0000259" key="8">
    <source>
        <dbReference type="PROSITE" id="PS50928"/>
    </source>
</evidence>
<dbReference type="InterPro" id="IPR000515">
    <property type="entry name" value="MetI-like"/>
</dbReference>
<dbReference type="CDD" id="cd06261">
    <property type="entry name" value="TM_PBP2"/>
    <property type="match status" value="1"/>
</dbReference>
<gene>
    <name evidence="9" type="primary">phnE</name>
    <name evidence="9" type="ORF">QSV35_08395</name>
</gene>
<feature type="transmembrane region" description="Helical" evidence="7">
    <location>
        <begin position="542"/>
        <end position="561"/>
    </location>
</feature>
<comment type="similarity">
    <text evidence="7">Belongs to the binding-protein-dependent transport system permease family.</text>
</comment>
<name>A0ABT7MY19_9MICO</name>
<reference evidence="9 10" key="1">
    <citation type="submission" date="2023-06" db="EMBL/GenBank/DDBJ databases">
        <title>Microbacterium sp. nov., isolated from a waste landfill.</title>
        <authorList>
            <person name="Wen W."/>
        </authorList>
    </citation>
    <scope>NUCLEOTIDE SEQUENCE [LARGE SCALE GENOMIC DNA]</scope>
    <source>
        <strain evidence="9 10">ASV49</strain>
    </source>
</reference>
<dbReference type="NCBIfam" id="TIGR01097">
    <property type="entry name" value="PhnE"/>
    <property type="match status" value="1"/>
</dbReference>